<dbReference type="NCBIfam" id="TIGR01552">
    <property type="entry name" value="phd_fam"/>
    <property type="match status" value="1"/>
</dbReference>
<reference evidence="2 3" key="1">
    <citation type="submission" date="2019-01" db="EMBL/GenBank/DDBJ databases">
        <title>Draft genome sequence of Cellulomonas takizawaensis strain TKZ-21.</title>
        <authorList>
            <person name="Yamamura H."/>
            <person name="Hayashi T."/>
            <person name="Hamada M."/>
            <person name="Serisawa Y."/>
            <person name="Matsuyama K."/>
            <person name="Nakagawa Y."/>
            <person name="Otoguro M."/>
            <person name="Yanagida F."/>
            <person name="Hayakawa M."/>
        </authorList>
    </citation>
    <scope>NUCLEOTIDE SEQUENCE [LARGE SCALE GENOMIC DNA]</scope>
    <source>
        <strain evidence="2 3">NBRC12680</strain>
    </source>
</reference>
<dbReference type="EMBL" id="BIMR01000020">
    <property type="protein sequence ID" value="GCE75336.1"/>
    <property type="molecule type" value="Genomic_DNA"/>
</dbReference>
<organism evidence="2 3">
    <name type="scientific">Cellulomonas biazotea</name>
    <dbReference type="NCBI Taxonomy" id="1709"/>
    <lineage>
        <taxon>Bacteria</taxon>
        <taxon>Bacillati</taxon>
        <taxon>Actinomycetota</taxon>
        <taxon>Actinomycetes</taxon>
        <taxon>Micrococcales</taxon>
        <taxon>Cellulomonadaceae</taxon>
        <taxon>Cellulomonas</taxon>
    </lineage>
</organism>
<keyword evidence="3" id="KW-1185">Reference proteome</keyword>
<evidence type="ECO:0000313" key="3">
    <source>
        <dbReference type="Proteomes" id="UP000289954"/>
    </source>
</evidence>
<comment type="similarity">
    <text evidence="1">Belongs to the phD/YefM antitoxin family.</text>
</comment>
<name>A0A402DMJ5_9CELL</name>
<protein>
    <recommendedName>
        <fullName evidence="4">Antitoxin</fullName>
    </recommendedName>
</protein>
<evidence type="ECO:0008006" key="4">
    <source>
        <dbReference type="Google" id="ProtNLM"/>
    </source>
</evidence>
<dbReference type="RefSeq" id="WP_130779957.1">
    <property type="nucleotide sequence ID" value="NZ_BIMR01000020.1"/>
</dbReference>
<evidence type="ECO:0000256" key="1">
    <source>
        <dbReference type="ARBA" id="ARBA00009981"/>
    </source>
</evidence>
<dbReference type="SUPFAM" id="SSF143120">
    <property type="entry name" value="YefM-like"/>
    <property type="match status" value="1"/>
</dbReference>
<sequence length="74" mass="7806">MDTIVNVQDAKARLSALLAEAELGGVVKIARAGVPAVQLVPLGAAPREFGIMDLPPTPSSFFEPMSEDELAAWE</sequence>
<proteinExistence type="inferred from homology"/>
<accession>A0A402DMJ5</accession>
<dbReference type="InterPro" id="IPR036165">
    <property type="entry name" value="YefM-like_sf"/>
</dbReference>
<dbReference type="Proteomes" id="UP000289954">
    <property type="component" value="Unassembled WGS sequence"/>
</dbReference>
<comment type="caution">
    <text evidence="2">The sequence shown here is derived from an EMBL/GenBank/DDBJ whole genome shotgun (WGS) entry which is preliminary data.</text>
</comment>
<dbReference type="AlphaFoldDB" id="A0A402DMJ5"/>
<dbReference type="OrthoDB" id="33091at2"/>
<dbReference type="Gene3D" id="3.40.1620.10">
    <property type="entry name" value="YefM-like domain"/>
    <property type="match status" value="1"/>
</dbReference>
<gene>
    <name evidence="2" type="ORF">CBZ_03920</name>
</gene>
<evidence type="ECO:0000313" key="2">
    <source>
        <dbReference type="EMBL" id="GCE75336.1"/>
    </source>
</evidence>